<dbReference type="AlphaFoldDB" id="A0A8H3AN02"/>
<name>A0A8H3AN02_9AGAM</name>
<keyword evidence="2" id="KW-0472">Membrane</keyword>
<evidence type="ECO:0000313" key="3">
    <source>
        <dbReference type="EMBL" id="CAE6434404.1"/>
    </source>
</evidence>
<feature type="transmembrane region" description="Helical" evidence="2">
    <location>
        <begin position="267"/>
        <end position="285"/>
    </location>
</feature>
<evidence type="ECO:0008006" key="5">
    <source>
        <dbReference type="Google" id="ProtNLM"/>
    </source>
</evidence>
<sequence length="354" mass="40217">MSCEAANPDVIDLGTRLAIYSYAACSATLGFLTLLGNGQRQYIQEEEEAQAYTEKVVKHIKDVNFAVATSTLTGIALIIAALFHQHYFHTFTLFHAYIVLLLLWVITLTGMWFAIHAWVFDILTKNKRRMNTLDFWKRILYQSKWFTIQFSLMGGYGLYVTIRRGDFQLPECVPWVFKHQVLSAFVYGFAAFPILNSCMLFIITSLLVWTASVVVALCSRRGWRGQVDPVIFCFFWLLEYVLIIGGLVLAIELQLRENTAKESSPSPFGSTLAIALVIVPLQLVAERVWQMISHDHEPPRRQSQHSRGGMSESQPFIHSRESTGGTTTTRYTHAQRASSASYNSYGSRPPPYHR</sequence>
<feature type="transmembrane region" description="Helical" evidence="2">
    <location>
        <begin position="63"/>
        <end position="84"/>
    </location>
</feature>
<proteinExistence type="predicted"/>
<keyword evidence="2" id="KW-1133">Transmembrane helix</keyword>
<evidence type="ECO:0000256" key="1">
    <source>
        <dbReference type="SAM" id="MobiDB-lite"/>
    </source>
</evidence>
<comment type="caution">
    <text evidence="3">The sequence shown here is derived from an EMBL/GenBank/DDBJ whole genome shotgun (WGS) entry which is preliminary data.</text>
</comment>
<feature type="region of interest" description="Disordered" evidence="1">
    <location>
        <begin position="296"/>
        <end position="354"/>
    </location>
</feature>
<feature type="transmembrane region" description="Helical" evidence="2">
    <location>
        <begin position="96"/>
        <end position="124"/>
    </location>
</feature>
<gene>
    <name evidence="3" type="ORF">RDB_LOCUS113057</name>
</gene>
<evidence type="ECO:0000313" key="4">
    <source>
        <dbReference type="Proteomes" id="UP000663846"/>
    </source>
</evidence>
<feature type="compositionally biased region" description="Polar residues" evidence="1">
    <location>
        <begin position="330"/>
        <end position="346"/>
    </location>
</feature>
<evidence type="ECO:0000256" key="2">
    <source>
        <dbReference type="SAM" id="Phobius"/>
    </source>
</evidence>
<keyword evidence="2" id="KW-0812">Transmembrane</keyword>
<dbReference type="Proteomes" id="UP000663846">
    <property type="component" value="Unassembled WGS sequence"/>
</dbReference>
<dbReference type="EMBL" id="CAJMWS010000329">
    <property type="protein sequence ID" value="CAE6434404.1"/>
    <property type="molecule type" value="Genomic_DNA"/>
</dbReference>
<feature type="transmembrane region" description="Helical" evidence="2">
    <location>
        <begin position="230"/>
        <end position="255"/>
    </location>
</feature>
<feature type="transmembrane region" description="Helical" evidence="2">
    <location>
        <begin position="145"/>
        <end position="165"/>
    </location>
</feature>
<organism evidence="3 4">
    <name type="scientific">Rhizoctonia solani</name>
    <dbReference type="NCBI Taxonomy" id="456999"/>
    <lineage>
        <taxon>Eukaryota</taxon>
        <taxon>Fungi</taxon>
        <taxon>Dikarya</taxon>
        <taxon>Basidiomycota</taxon>
        <taxon>Agaricomycotina</taxon>
        <taxon>Agaricomycetes</taxon>
        <taxon>Cantharellales</taxon>
        <taxon>Ceratobasidiaceae</taxon>
        <taxon>Rhizoctonia</taxon>
    </lineage>
</organism>
<reference evidence="3" key="1">
    <citation type="submission" date="2021-01" db="EMBL/GenBank/DDBJ databases">
        <authorList>
            <person name="Kaushik A."/>
        </authorList>
    </citation>
    <scope>NUCLEOTIDE SEQUENCE</scope>
    <source>
        <strain evidence="3">AG1-1C</strain>
    </source>
</reference>
<feature type="transmembrane region" description="Helical" evidence="2">
    <location>
        <begin position="185"/>
        <end position="218"/>
    </location>
</feature>
<protein>
    <recommendedName>
        <fullName evidence="5">Transmembrane protein</fullName>
    </recommendedName>
</protein>
<feature type="transmembrane region" description="Helical" evidence="2">
    <location>
        <begin position="17"/>
        <end position="35"/>
    </location>
</feature>
<accession>A0A8H3AN02</accession>